<evidence type="ECO:0000256" key="2">
    <source>
        <dbReference type="ARBA" id="ARBA00022723"/>
    </source>
</evidence>
<comment type="caution">
    <text evidence="6">The sequence shown here is derived from an EMBL/GenBank/DDBJ whole genome shotgun (WGS) entry which is preliminary data.</text>
</comment>
<evidence type="ECO:0000259" key="5">
    <source>
        <dbReference type="Pfam" id="PF01850"/>
    </source>
</evidence>
<reference evidence="6 7" key="1">
    <citation type="submission" date="2020-07" db="EMBL/GenBank/DDBJ databases">
        <title>Sequencing the genomes of 1000 actinobacteria strains.</title>
        <authorList>
            <person name="Klenk H.-P."/>
        </authorList>
    </citation>
    <scope>NUCLEOTIDE SEQUENCE [LARGE SCALE GENOMIC DNA]</scope>
    <source>
        <strain evidence="6 7">DSM 26487</strain>
    </source>
</reference>
<keyword evidence="4" id="KW-0460">Magnesium</keyword>
<dbReference type="AlphaFoldDB" id="A0A7Z0IQC3"/>
<dbReference type="Proteomes" id="UP000564496">
    <property type="component" value="Unassembled WGS sequence"/>
</dbReference>
<dbReference type="CDD" id="cd09872">
    <property type="entry name" value="PIN_Sll0205-like"/>
    <property type="match status" value="1"/>
</dbReference>
<keyword evidence="2" id="KW-0479">Metal-binding</keyword>
<proteinExistence type="predicted"/>
<accession>A0A7Z0IQC3</accession>
<gene>
    <name evidence="6" type="ORF">BJ988_000135</name>
</gene>
<dbReference type="GO" id="GO:0004518">
    <property type="term" value="F:nuclease activity"/>
    <property type="evidence" value="ECO:0007669"/>
    <property type="project" value="UniProtKB-KW"/>
</dbReference>
<evidence type="ECO:0000256" key="3">
    <source>
        <dbReference type="ARBA" id="ARBA00022801"/>
    </source>
</evidence>
<dbReference type="PANTHER" id="PTHR36173:SF2">
    <property type="entry name" value="RIBONUCLEASE VAPC16"/>
    <property type="match status" value="1"/>
</dbReference>
<evidence type="ECO:0000256" key="4">
    <source>
        <dbReference type="ARBA" id="ARBA00022842"/>
    </source>
</evidence>
<dbReference type="GO" id="GO:0016787">
    <property type="term" value="F:hydrolase activity"/>
    <property type="evidence" value="ECO:0007669"/>
    <property type="project" value="UniProtKB-KW"/>
</dbReference>
<dbReference type="RefSeq" id="WP_179656206.1">
    <property type="nucleotide sequence ID" value="NZ_JACBZR010000001.1"/>
</dbReference>
<feature type="domain" description="PIN" evidence="5">
    <location>
        <begin position="4"/>
        <end position="119"/>
    </location>
</feature>
<keyword evidence="3" id="KW-0378">Hydrolase</keyword>
<evidence type="ECO:0000313" key="6">
    <source>
        <dbReference type="EMBL" id="NYI75487.1"/>
    </source>
</evidence>
<evidence type="ECO:0000313" key="7">
    <source>
        <dbReference type="Proteomes" id="UP000564496"/>
    </source>
</evidence>
<dbReference type="InterPro" id="IPR041705">
    <property type="entry name" value="PIN_Sll0205"/>
</dbReference>
<evidence type="ECO:0000256" key="1">
    <source>
        <dbReference type="ARBA" id="ARBA00022722"/>
    </source>
</evidence>
<dbReference type="SUPFAM" id="SSF88723">
    <property type="entry name" value="PIN domain-like"/>
    <property type="match status" value="1"/>
</dbReference>
<dbReference type="InterPro" id="IPR029060">
    <property type="entry name" value="PIN-like_dom_sf"/>
</dbReference>
<keyword evidence="1" id="KW-0540">Nuclease</keyword>
<sequence length="124" mass="13944">MKLILDTHILLWWWDDSPKLPQAARDLIADLDNQVFVSAVSITEIAVKKSIGRLEVDDDFAHGIEDDGFIELPLTAAHGGRLAQLPFIHRDPFDRMLIVQAQAEDAALVTVDDKVRQYDVKTLP</sequence>
<dbReference type="Pfam" id="PF01850">
    <property type="entry name" value="PIN"/>
    <property type="match status" value="1"/>
</dbReference>
<dbReference type="GO" id="GO:0046872">
    <property type="term" value="F:metal ion binding"/>
    <property type="evidence" value="ECO:0007669"/>
    <property type="project" value="UniProtKB-KW"/>
</dbReference>
<organism evidence="6 7">
    <name type="scientific">Nocardioides panzhihuensis</name>
    <dbReference type="NCBI Taxonomy" id="860243"/>
    <lineage>
        <taxon>Bacteria</taxon>
        <taxon>Bacillati</taxon>
        <taxon>Actinomycetota</taxon>
        <taxon>Actinomycetes</taxon>
        <taxon>Propionibacteriales</taxon>
        <taxon>Nocardioidaceae</taxon>
        <taxon>Nocardioides</taxon>
    </lineage>
</organism>
<dbReference type="InterPro" id="IPR002716">
    <property type="entry name" value="PIN_dom"/>
</dbReference>
<name>A0A7Z0IQC3_9ACTN</name>
<dbReference type="Gene3D" id="3.40.50.1010">
    <property type="entry name" value="5'-nuclease"/>
    <property type="match status" value="1"/>
</dbReference>
<dbReference type="PANTHER" id="PTHR36173">
    <property type="entry name" value="RIBONUCLEASE VAPC16-RELATED"/>
    <property type="match status" value="1"/>
</dbReference>
<protein>
    <submittedName>
        <fullName evidence="6">PIN domain nuclease of toxin-antitoxin system</fullName>
    </submittedName>
</protein>
<dbReference type="EMBL" id="JACBZR010000001">
    <property type="protein sequence ID" value="NYI75487.1"/>
    <property type="molecule type" value="Genomic_DNA"/>
</dbReference>
<keyword evidence="7" id="KW-1185">Reference proteome</keyword>
<dbReference type="InterPro" id="IPR052919">
    <property type="entry name" value="TA_system_RNase"/>
</dbReference>